<dbReference type="InterPro" id="IPR043038">
    <property type="entry name" value="VbhA_sf"/>
</dbReference>
<proteinExistence type="predicted"/>
<organism evidence="2 3">
    <name type="scientific">Pseudomonas fluorescens</name>
    <dbReference type="NCBI Taxonomy" id="294"/>
    <lineage>
        <taxon>Bacteria</taxon>
        <taxon>Pseudomonadati</taxon>
        <taxon>Pseudomonadota</taxon>
        <taxon>Gammaproteobacteria</taxon>
        <taxon>Pseudomonadales</taxon>
        <taxon>Pseudomonadaceae</taxon>
        <taxon>Pseudomonas</taxon>
    </lineage>
</organism>
<sequence>MRTRNIEHVEATNRLSGAKPSAQLRKLLEQYRAGEISSAEMVARAKLHYQIRPEVQTDI</sequence>
<name>A0A3S4RLT5_PSEFL</name>
<reference evidence="2 3" key="1">
    <citation type="submission" date="2018-12" db="EMBL/GenBank/DDBJ databases">
        <authorList>
            <consortium name="Pathogen Informatics"/>
        </authorList>
    </citation>
    <scope>NUCLEOTIDE SEQUENCE [LARGE SCALE GENOMIC DNA]</scope>
    <source>
        <strain evidence="2 3">NCTC10783</strain>
    </source>
</reference>
<dbReference type="CDD" id="cd11586">
    <property type="entry name" value="VbhA_like"/>
    <property type="match status" value="1"/>
</dbReference>
<dbReference type="EMBL" id="LR134300">
    <property type="protein sequence ID" value="VEE50058.1"/>
    <property type="molecule type" value="Genomic_DNA"/>
</dbReference>
<dbReference type="InterPro" id="IPR041535">
    <property type="entry name" value="VbhA"/>
</dbReference>
<evidence type="ECO:0000259" key="1">
    <source>
        <dbReference type="Pfam" id="PF18495"/>
    </source>
</evidence>
<accession>A0A3S4RLT5</accession>
<dbReference type="Gene3D" id="1.10.8.1050">
    <property type="entry name" value="Antitoxin VbhA-like"/>
    <property type="match status" value="1"/>
</dbReference>
<feature type="domain" description="Antitoxin VbhA" evidence="1">
    <location>
        <begin position="2"/>
        <end position="46"/>
    </location>
</feature>
<evidence type="ECO:0000313" key="2">
    <source>
        <dbReference type="EMBL" id="VEE50058.1"/>
    </source>
</evidence>
<dbReference type="Proteomes" id="UP000278078">
    <property type="component" value="Chromosome"/>
</dbReference>
<gene>
    <name evidence="2" type="ORF">NCTC10783_06022</name>
</gene>
<dbReference type="InterPro" id="IPR033788">
    <property type="entry name" value="VbhA-like"/>
</dbReference>
<evidence type="ECO:0000313" key="3">
    <source>
        <dbReference type="Proteomes" id="UP000278078"/>
    </source>
</evidence>
<dbReference type="AlphaFoldDB" id="A0A3S4RLT5"/>
<protein>
    <recommendedName>
        <fullName evidence="1">Antitoxin VbhA domain-containing protein</fullName>
    </recommendedName>
</protein>
<dbReference type="Pfam" id="PF18495">
    <property type="entry name" value="VbhA"/>
    <property type="match status" value="1"/>
</dbReference>